<dbReference type="PANTHER" id="PTHR43068:SF1">
    <property type="entry name" value="SLR1854 PROTEIN"/>
    <property type="match status" value="1"/>
</dbReference>
<sequence>MPAKTVLIPLPSSDFDPTHVVVCWQVLRAAGIRVEFATLDGQPSAADRLMLNGEGLDLWGGLPLLRHFKLLGLLLRADASVRKGYQQLLEDRAYLNPHKFSRLRASAFSGLMLSGGHRAKAMQGYLEDPVLLDFIADFFAADRPVAAIAHGVLLAARSKRADGRSVLYGRKTTALPWSMERDAWNLTRFLGRVWEPNYYRTYVELPGEPEGYRGVEAEVTRALARPTDLLSVTPDVPDYFRKATALYRDTLEDSRPAWVVCDGNYISARWAGDAYTFARMFAERLQAV</sequence>
<proteinExistence type="predicted"/>
<dbReference type="AlphaFoldDB" id="A0A1H2HED3"/>
<dbReference type="Gene3D" id="3.40.50.880">
    <property type="match status" value="1"/>
</dbReference>
<dbReference type="InterPro" id="IPR032633">
    <property type="entry name" value="ThiJ-like"/>
</dbReference>
<gene>
    <name evidence="1" type="ORF">SAMN05216296_2947</name>
</gene>
<dbReference type="InterPro" id="IPR029062">
    <property type="entry name" value="Class_I_gatase-like"/>
</dbReference>
<keyword evidence="2" id="KW-1185">Reference proteome</keyword>
<name>A0A1H2HED3_9PSED</name>
<dbReference type="RefSeq" id="WP_090196912.1">
    <property type="nucleotide sequence ID" value="NZ_LT629785.1"/>
</dbReference>
<dbReference type="Proteomes" id="UP000243232">
    <property type="component" value="Chromosome I"/>
</dbReference>
<dbReference type="OrthoDB" id="9792284at2"/>
<dbReference type="EMBL" id="LT629785">
    <property type="protein sequence ID" value="SDU30185.1"/>
    <property type="molecule type" value="Genomic_DNA"/>
</dbReference>
<organism evidence="1 2">
    <name type="scientific">Pseudomonas pohangensis</name>
    <dbReference type="NCBI Taxonomy" id="364197"/>
    <lineage>
        <taxon>Bacteria</taxon>
        <taxon>Pseudomonadati</taxon>
        <taxon>Pseudomonadota</taxon>
        <taxon>Gammaproteobacteria</taxon>
        <taxon>Pseudomonadales</taxon>
        <taxon>Pseudomonadaceae</taxon>
        <taxon>Pseudomonas</taxon>
    </lineage>
</organism>
<evidence type="ECO:0000313" key="1">
    <source>
        <dbReference type="EMBL" id="SDU30185.1"/>
    </source>
</evidence>
<accession>A0A1H2HED3</accession>
<reference evidence="2" key="1">
    <citation type="submission" date="2016-10" db="EMBL/GenBank/DDBJ databases">
        <authorList>
            <person name="Varghese N."/>
            <person name="Submissions S."/>
        </authorList>
    </citation>
    <scope>NUCLEOTIDE SEQUENCE [LARGE SCALE GENOMIC DNA]</scope>
    <source>
        <strain evidence="2">DSM 17875</strain>
    </source>
</reference>
<dbReference type="STRING" id="364197.SAMN05216296_2947"/>
<evidence type="ECO:0000313" key="2">
    <source>
        <dbReference type="Proteomes" id="UP000243232"/>
    </source>
</evidence>
<protein>
    <submittedName>
        <fullName evidence="1">ThiJ/PfpI family-like</fullName>
    </submittedName>
</protein>
<dbReference type="PANTHER" id="PTHR43068">
    <property type="entry name" value="SLR1854 PROTEIN"/>
    <property type="match status" value="1"/>
</dbReference>
<dbReference type="Pfam" id="PF17124">
    <property type="entry name" value="ThiJ_like"/>
    <property type="match status" value="1"/>
</dbReference>
<dbReference type="SUPFAM" id="SSF52317">
    <property type="entry name" value="Class I glutamine amidotransferase-like"/>
    <property type="match status" value="1"/>
</dbReference>